<organism evidence="5 6">
    <name type="scientific">Mesomycoplasma molare</name>
    <dbReference type="NCBI Taxonomy" id="171288"/>
    <lineage>
        <taxon>Bacteria</taxon>
        <taxon>Bacillati</taxon>
        <taxon>Mycoplasmatota</taxon>
        <taxon>Mycoplasmoidales</taxon>
        <taxon>Metamycoplasmataceae</taxon>
        <taxon>Mesomycoplasma</taxon>
    </lineage>
</organism>
<feature type="domain" description="TNase-like" evidence="4">
    <location>
        <begin position="1"/>
        <end position="135"/>
    </location>
</feature>
<dbReference type="PANTHER" id="PTHR12302">
    <property type="entry name" value="EBNA2 BINDING PROTEIN P100"/>
    <property type="match status" value="1"/>
</dbReference>
<evidence type="ECO:0000256" key="3">
    <source>
        <dbReference type="ARBA" id="ARBA00022801"/>
    </source>
</evidence>
<name>A0ABY5TUE4_9BACT</name>
<dbReference type="SMART" id="SM00318">
    <property type="entry name" value="SNc"/>
    <property type="match status" value="1"/>
</dbReference>
<keyword evidence="6" id="KW-1185">Reference proteome</keyword>
<evidence type="ECO:0000313" key="5">
    <source>
        <dbReference type="EMBL" id="UWD34279.1"/>
    </source>
</evidence>
<evidence type="ECO:0000259" key="4">
    <source>
        <dbReference type="PROSITE" id="PS50830"/>
    </source>
</evidence>
<dbReference type="PROSITE" id="PS50830">
    <property type="entry name" value="TNASE_3"/>
    <property type="match status" value="1"/>
</dbReference>
<reference evidence="5" key="1">
    <citation type="submission" date="2022-08" db="EMBL/GenBank/DDBJ databases">
        <title>Complete genome sequence of Mycoplasma molare type strain H 542.</title>
        <authorList>
            <person name="Spergser J."/>
        </authorList>
    </citation>
    <scope>NUCLEOTIDE SEQUENCE</scope>
    <source>
        <strain evidence="5">H 542</strain>
    </source>
</reference>
<dbReference type="Proteomes" id="UP001058364">
    <property type="component" value="Chromosome"/>
</dbReference>
<keyword evidence="3" id="KW-0378">Hydrolase</keyword>
<dbReference type="SUPFAM" id="SSF50199">
    <property type="entry name" value="Staphylococcal nuclease"/>
    <property type="match status" value="1"/>
</dbReference>
<evidence type="ECO:0000256" key="1">
    <source>
        <dbReference type="ARBA" id="ARBA00022722"/>
    </source>
</evidence>
<protein>
    <submittedName>
        <fullName evidence="5">Thermonuclease family protein</fullName>
    </submittedName>
</protein>
<sequence>MVSSVYDGDTFTSKGIRYRLFGIDAPEIKDKNGNFTKNNKHLFALKARNFLKENILKKEIEIIEISKDKYNRKVAKISYKNKDFSKELLRNGLAIIRYISLDVKSPFYTKDKEYYEELLNEVYHAKKWKKGFWKIYNSDSEVEKNLY</sequence>
<dbReference type="Gene3D" id="2.40.50.90">
    <property type="match status" value="1"/>
</dbReference>
<proteinExistence type="predicted"/>
<gene>
    <name evidence="5" type="ORF">NX772_00390</name>
</gene>
<dbReference type="Pfam" id="PF00565">
    <property type="entry name" value="SNase"/>
    <property type="match status" value="1"/>
</dbReference>
<dbReference type="RefSeq" id="WP_169733381.1">
    <property type="nucleotide sequence ID" value="NZ_CP103423.1"/>
</dbReference>
<keyword evidence="1" id="KW-0540">Nuclease</keyword>
<accession>A0ABY5TUE4</accession>
<dbReference type="EMBL" id="CP103423">
    <property type="protein sequence ID" value="UWD34279.1"/>
    <property type="molecule type" value="Genomic_DNA"/>
</dbReference>
<dbReference type="PANTHER" id="PTHR12302:SF3">
    <property type="entry name" value="SERINE_THREONINE-PROTEIN KINASE 31"/>
    <property type="match status" value="1"/>
</dbReference>
<keyword evidence="2" id="KW-0255">Endonuclease</keyword>
<dbReference type="InterPro" id="IPR016071">
    <property type="entry name" value="Staphylococal_nuclease_OB-fold"/>
</dbReference>
<evidence type="ECO:0000256" key="2">
    <source>
        <dbReference type="ARBA" id="ARBA00022759"/>
    </source>
</evidence>
<evidence type="ECO:0000313" key="6">
    <source>
        <dbReference type="Proteomes" id="UP001058364"/>
    </source>
</evidence>
<dbReference type="InterPro" id="IPR035437">
    <property type="entry name" value="SNase_OB-fold_sf"/>
</dbReference>